<evidence type="ECO:0000313" key="3">
    <source>
        <dbReference type="EMBL" id="MFC3981161.1"/>
    </source>
</evidence>
<organism evidence="3 4">
    <name type="scientific">Streptosporangium jomthongense</name>
    <dbReference type="NCBI Taxonomy" id="1193683"/>
    <lineage>
        <taxon>Bacteria</taxon>
        <taxon>Bacillati</taxon>
        <taxon>Actinomycetota</taxon>
        <taxon>Actinomycetes</taxon>
        <taxon>Streptosporangiales</taxon>
        <taxon>Streptosporangiaceae</taxon>
        <taxon>Streptosporangium</taxon>
    </lineage>
</organism>
<evidence type="ECO:0000256" key="2">
    <source>
        <dbReference type="SAM" id="Phobius"/>
    </source>
</evidence>
<keyword evidence="4" id="KW-1185">Reference proteome</keyword>
<proteinExistence type="predicted"/>
<dbReference type="RefSeq" id="WP_386189960.1">
    <property type="nucleotide sequence ID" value="NZ_JBHSBC010000012.1"/>
</dbReference>
<keyword evidence="2" id="KW-0472">Membrane</keyword>
<keyword evidence="2" id="KW-0812">Transmembrane</keyword>
<feature type="transmembrane region" description="Helical" evidence="2">
    <location>
        <begin position="91"/>
        <end position="111"/>
    </location>
</feature>
<gene>
    <name evidence="3" type="ORF">ACFOYY_13580</name>
</gene>
<reference evidence="4" key="1">
    <citation type="journal article" date="2019" name="Int. J. Syst. Evol. Microbiol.">
        <title>The Global Catalogue of Microorganisms (GCM) 10K type strain sequencing project: providing services to taxonomists for standard genome sequencing and annotation.</title>
        <authorList>
            <consortium name="The Broad Institute Genomics Platform"/>
            <consortium name="The Broad Institute Genome Sequencing Center for Infectious Disease"/>
            <person name="Wu L."/>
            <person name="Ma J."/>
        </authorList>
    </citation>
    <scope>NUCLEOTIDE SEQUENCE [LARGE SCALE GENOMIC DNA]</scope>
    <source>
        <strain evidence="4">TBRC 7912</strain>
    </source>
</reference>
<accession>A0ABV8EZV5</accession>
<keyword evidence="1" id="KW-0175">Coiled coil</keyword>
<comment type="caution">
    <text evidence="3">The sequence shown here is derived from an EMBL/GenBank/DDBJ whole genome shotgun (WGS) entry which is preliminary data.</text>
</comment>
<dbReference type="Proteomes" id="UP001595698">
    <property type="component" value="Unassembled WGS sequence"/>
</dbReference>
<evidence type="ECO:0000313" key="4">
    <source>
        <dbReference type="Proteomes" id="UP001595698"/>
    </source>
</evidence>
<dbReference type="EMBL" id="JBHSBC010000012">
    <property type="protein sequence ID" value="MFC3981161.1"/>
    <property type="molecule type" value="Genomic_DNA"/>
</dbReference>
<feature type="coiled-coil region" evidence="1">
    <location>
        <begin position="38"/>
        <end position="69"/>
    </location>
</feature>
<sequence>MTTARRMWFGAALVAVALVLAGLSTLAFLRAGETGERLDGHRQKVSDLLAEAETVKEKDQRRYDELTAEAERYLGFAGTDDEEHRSQFTSAALLGAGASASLAGCLILFLVRTRAPRPRGA</sequence>
<keyword evidence="2" id="KW-1133">Transmembrane helix</keyword>
<name>A0ABV8EZV5_9ACTN</name>
<protein>
    <submittedName>
        <fullName evidence="3">Uncharacterized protein</fullName>
    </submittedName>
</protein>
<evidence type="ECO:0000256" key="1">
    <source>
        <dbReference type="SAM" id="Coils"/>
    </source>
</evidence>